<evidence type="ECO:0000256" key="4">
    <source>
        <dbReference type="ARBA" id="ARBA00013673"/>
    </source>
</evidence>
<evidence type="ECO:0000259" key="13">
    <source>
        <dbReference type="Pfam" id="PF04452"/>
    </source>
</evidence>
<comment type="subcellular location">
    <subcellularLocation>
        <location evidence="1 12">Cytoplasm</location>
    </subcellularLocation>
</comment>
<dbReference type="InterPro" id="IPR046886">
    <property type="entry name" value="RsmE_MTase_dom"/>
</dbReference>
<evidence type="ECO:0000256" key="8">
    <source>
        <dbReference type="ARBA" id="ARBA00022679"/>
    </source>
</evidence>
<dbReference type="InterPro" id="IPR029028">
    <property type="entry name" value="Alpha/beta_knot_MTases"/>
</dbReference>
<gene>
    <name evidence="15" type="ORF">B1C78_01650</name>
</gene>
<comment type="similarity">
    <text evidence="2 12">Belongs to the RNA methyltransferase RsmE family.</text>
</comment>
<dbReference type="Pfam" id="PF04452">
    <property type="entry name" value="Methyltrans_RNA"/>
    <property type="match status" value="1"/>
</dbReference>
<reference evidence="15 16" key="1">
    <citation type="submission" date="2017-02" db="EMBL/GenBank/DDBJ databases">
        <title>Genomic diversity within the haloalkaliphilic genus Thioalkalivibrio.</title>
        <authorList>
            <person name="Ahn A.-C."/>
            <person name="Meier-Kolthoff J."/>
            <person name="Overmars L."/>
            <person name="Richter M."/>
            <person name="Woyke T."/>
            <person name="Sorokin D.Y."/>
            <person name="Muyzer G."/>
        </authorList>
    </citation>
    <scope>NUCLEOTIDE SEQUENCE [LARGE SCALE GENOMIC DNA]</scope>
    <source>
        <strain evidence="15 16">ALJD</strain>
    </source>
</reference>
<dbReference type="Gene3D" id="3.40.1280.10">
    <property type="match status" value="1"/>
</dbReference>
<dbReference type="InterPro" id="IPR006700">
    <property type="entry name" value="RsmE"/>
</dbReference>
<sequence length="247" mass="27072">MRTIRLFVDQPLAIGDSIELDERAHRHAIQVLRLRPGARITLFNGRGGEYQAEITLADKRRSAADIKAFEDRDTRPALSVTLVQGISRGERMDFSLQKATELGVSRVVPIITRHSQARGDARRLANRHSHWQGVIISACEQCGRNELPILEPATTLDQWLSDERDAYGGEICGLVLDPQADHGLGNMSPRGPVHLLIGPEGGLDDAEIALARRHGMHPVSLGPRILRTETAGIAALAVIQALWGDLC</sequence>
<evidence type="ECO:0000256" key="3">
    <source>
        <dbReference type="ARBA" id="ARBA00012328"/>
    </source>
</evidence>
<protein>
    <recommendedName>
        <fullName evidence="4 12">Ribosomal RNA small subunit methyltransferase E</fullName>
        <ecNumber evidence="3 12">2.1.1.193</ecNumber>
    </recommendedName>
</protein>
<dbReference type="OrthoDB" id="9815641at2"/>
<dbReference type="InterPro" id="IPR046887">
    <property type="entry name" value="RsmE_PUA-like"/>
</dbReference>
<proteinExistence type="inferred from homology"/>
<evidence type="ECO:0000256" key="9">
    <source>
        <dbReference type="ARBA" id="ARBA00022691"/>
    </source>
</evidence>
<dbReference type="InterPro" id="IPR015947">
    <property type="entry name" value="PUA-like_sf"/>
</dbReference>
<comment type="catalytic activity">
    <reaction evidence="11 12">
        <text>uridine(1498) in 16S rRNA + S-adenosyl-L-methionine = N(3)-methyluridine(1498) in 16S rRNA + S-adenosyl-L-homocysteine + H(+)</text>
        <dbReference type="Rhea" id="RHEA:42920"/>
        <dbReference type="Rhea" id="RHEA-COMP:10283"/>
        <dbReference type="Rhea" id="RHEA-COMP:10284"/>
        <dbReference type="ChEBI" id="CHEBI:15378"/>
        <dbReference type="ChEBI" id="CHEBI:57856"/>
        <dbReference type="ChEBI" id="CHEBI:59789"/>
        <dbReference type="ChEBI" id="CHEBI:65315"/>
        <dbReference type="ChEBI" id="CHEBI:74502"/>
        <dbReference type="EC" id="2.1.1.193"/>
    </reaction>
</comment>
<keyword evidence="7 12" id="KW-0489">Methyltransferase</keyword>
<evidence type="ECO:0000256" key="2">
    <source>
        <dbReference type="ARBA" id="ARBA00005528"/>
    </source>
</evidence>
<dbReference type="SUPFAM" id="SSF75217">
    <property type="entry name" value="alpha/beta knot"/>
    <property type="match status" value="1"/>
</dbReference>
<dbReference type="EMBL" id="MVBK01000008">
    <property type="protein sequence ID" value="OOG28571.1"/>
    <property type="molecule type" value="Genomic_DNA"/>
</dbReference>
<evidence type="ECO:0000256" key="7">
    <source>
        <dbReference type="ARBA" id="ARBA00022603"/>
    </source>
</evidence>
<dbReference type="Pfam" id="PF20260">
    <property type="entry name" value="PUA_4"/>
    <property type="match status" value="1"/>
</dbReference>
<dbReference type="RefSeq" id="WP_077277396.1">
    <property type="nucleotide sequence ID" value="NZ_MVBK01000008.1"/>
</dbReference>
<keyword evidence="5 12" id="KW-0963">Cytoplasm</keyword>
<organism evidence="15 16">
    <name type="scientific">Thioalkalivibrio denitrificans</name>
    <dbReference type="NCBI Taxonomy" id="108003"/>
    <lineage>
        <taxon>Bacteria</taxon>
        <taxon>Pseudomonadati</taxon>
        <taxon>Pseudomonadota</taxon>
        <taxon>Gammaproteobacteria</taxon>
        <taxon>Chromatiales</taxon>
        <taxon>Ectothiorhodospiraceae</taxon>
        <taxon>Thioalkalivibrio</taxon>
    </lineage>
</organism>
<evidence type="ECO:0000256" key="11">
    <source>
        <dbReference type="ARBA" id="ARBA00047944"/>
    </source>
</evidence>
<dbReference type="AlphaFoldDB" id="A0A1V3NU68"/>
<dbReference type="SUPFAM" id="SSF88697">
    <property type="entry name" value="PUA domain-like"/>
    <property type="match status" value="1"/>
</dbReference>
<dbReference type="Gene3D" id="2.40.240.20">
    <property type="entry name" value="Hypothetical PUA domain-like, domain 1"/>
    <property type="match status" value="1"/>
</dbReference>
<name>A0A1V3NU68_9GAMM</name>
<feature type="domain" description="Ribosomal RNA small subunit methyltransferase E methyltransferase" evidence="13">
    <location>
        <begin position="77"/>
        <end position="240"/>
    </location>
</feature>
<evidence type="ECO:0000256" key="6">
    <source>
        <dbReference type="ARBA" id="ARBA00022552"/>
    </source>
</evidence>
<dbReference type="Proteomes" id="UP000189462">
    <property type="component" value="Unassembled WGS sequence"/>
</dbReference>
<evidence type="ECO:0000313" key="15">
    <source>
        <dbReference type="EMBL" id="OOG28571.1"/>
    </source>
</evidence>
<keyword evidence="16" id="KW-1185">Reference proteome</keyword>
<evidence type="ECO:0000256" key="10">
    <source>
        <dbReference type="ARBA" id="ARBA00025699"/>
    </source>
</evidence>
<evidence type="ECO:0000256" key="1">
    <source>
        <dbReference type="ARBA" id="ARBA00004496"/>
    </source>
</evidence>
<evidence type="ECO:0000256" key="5">
    <source>
        <dbReference type="ARBA" id="ARBA00022490"/>
    </source>
</evidence>
<evidence type="ECO:0000313" key="16">
    <source>
        <dbReference type="Proteomes" id="UP000189462"/>
    </source>
</evidence>
<dbReference type="InterPro" id="IPR029026">
    <property type="entry name" value="tRNA_m1G_MTases_N"/>
</dbReference>
<dbReference type="PANTHER" id="PTHR30027">
    <property type="entry name" value="RIBOSOMAL RNA SMALL SUBUNIT METHYLTRANSFERASE E"/>
    <property type="match status" value="1"/>
</dbReference>
<dbReference type="NCBIfam" id="NF008692">
    <property type="entry name" value="PRK11713.1-5"/>
    <property type="match status" value="1"/>
</dbReference>
<dbReference type="PANTHER" id="PTHR30027:SF3">
    <property type="entry name" value="16S RRNA (URACIL(1498)-N(3))-METHYLTRANSFERASE"/>
    <property type="match status" value="1"/>
</dbReference>
<feature type="domain" description="Ribosomal RNA small subunit methyltransferase E PUA-like" evidence="14">
    <location>
        <begin position="22"/>
        <end position="61"/>
    </location>
</feature>
<dbReference type="CDD" id="cd18084">
    <property type="entry name" value="RsmE-like"/>
    <property type="match status" value="1"/>
</dbReference>
<comment type="function">
    <text evidence="10 12">Specifically methylates the N3 position of the uracil ring of uridine 1498 (m3U1498) in 16S rRNA. Acts on the fully assembled 30S ribosomal subunit.</text>
</comment>
<evidence type="ECO:0000256" key="12">
    <source>
        <dbReference type="PIRNR" id="PIRNR015601"/>
    </source>
</evidence>
<accession>A0A1V3NU68</accession>
<dbReference type="EC" id="2.1.1.193" evidence="3 12"/>
<dbReference type="GO" id="GO:0005737">
    <property type="term" value="C:cytoplasm"/>
    <property type="evidence" value="ECO:0007669"/>
    <property type="project" value="UniProtKB-SubCell"/>
</dbReference>
<dbReference type="GO" id="GO:0070475">
    <property type="term" value="P:rRNA base methylation"/>
    <property type="evidence" value="ECO:0007669"/>
    <property type="project" value="TreeGrafter"/>
</dbReference>
<dbReference type="GO" id="GO:0070042">
    <property type="term" value="F:rRNA (uridine-N3-)-methyltransferase activity"/>
    <property type="evidence" value="ECO:0007669"/>
    <property type="project" value="TreeGrafter"/>
</dbReference>
<keyword evidence="6 12" id="KW-0698">rRNA processing</keyword>
<comment type="caution">
    <text evidence="15">The sequence shown here is derived from an EMBL/GenBank/DDBJ whole genome shotgun (WGS) entry which is preliminary data.</text>
</comment>
<dbReference type="NCBIfam" id="TIGR00046">
    <property type="entry name" value="RsmE family RNA methyltransferase"/>
    <property type="match status" value="1"/>
</dbReference>
<evidence type="ECO:0000259" key="14">
    <source>
        <dbReference type="Pfam" id="PF20260"/>
    </source>
</evidence>
<dbReference type="PIRSF" id="PIRSF015601">
    <property type="entry name" value="MTase_slr0722"/>
    <property type="match status" value="1"/>
</dbReference>
<dbReference type="STRING" id="108003.B1C78_01650"/>
<keyword evidence="9 12" id="KW-0949">S-adenosyl-L-methionine</keyword>
<keyword evidence="8 12" id="KW-0808">Transferase</keyword>